<feature type="region of interest" description="Disordered" evidence="1">
    <location>
        <begin position="1"/>
        <end position="20"/>
    </location>
</feature>
<keyword evidence="3" id="KW-1185">Reference proteome</keyword>
<feature type="region of interest" description="Disordered" evidence="1">
    <location>
        <begin position="277"/>
        <end position="296"/>
    </location>
</feature>
<reference evidence="2 3" key="1">
    <citation type="journal article" date="2024" name="Commun. Biol.">
        <title>Comparative genomic analysis of thermophilic fungi reveals convergent evolutionary adaptations and gene losses.</title>
        <authorList>
            <person name="Steindorff A.S."/>
            <person name="Aguilar-Pontes M.V."/>
            <person name="Robinson A.J."/>
            <person name="Andreopoulos B."/>
            <person name="LaButti K."/>
            <person name="Kuo A."/>
            <person name="Mondo S."/>
            <person name="Riley R."/>
            <person name="Otillar R."/>
            <person name="Haridas S."/>
            <person name="Lipzen A."/>
            <person name="Grimwood J."/>
            <person name="Schmutz J."/>
            <person name="Clum A."/>
            <person name="Reid I.D."/>
            <person name="Moisan M.C."/>
            <person name="Butler G."/>
            <person name="Nguyen T.T.M."/>
            <person name="Dewar K."/>
            <person name="Conant G."/>
            <person name="Drula E."/>
            <person name="Henrissat B."/>
            <person name="Hansel C."/>
            <person name="Singer S."/>
            <person name="Hutchinson M.I."/>
            <person name="de Vries R.P."/>
            <person name="Natvig D.O."/>
            <person name="Powell A.J."/>
            <person name="Tsang A."/>
            <person name="Grigoriev I.V."/>
        </authorList>
    </citation>
    <scope>NUCLEOTIDE SEQUENCE [LARGE SCALE GENOMIC DNA]</scope>
    <source>
        <strain evidence="2 3">CBS 494.80</strain>
    </source>
</reference>
<dbReference type="EMBL" id="JAZHXI010000016">
    <property type="protein sequence ID" value="KAL2062689.1"/>
    <property type="molecule type" value="Genomic_DNA"/>
</dbReference>
<proteinExistence type="predicted"/>
<evidence type="ECO:0000313" key="2">
    <source>
        <dbReference type="EMBL" id="KAL2062689.1"/>
    </source>
</evidence>
<accession>A0ABR4C044</accession>
<gene>
    <name evidence="2" type="ORF">VTL71DRAFT_5761</name>
</gene>
<dbReference type="Proteomes" id="UP001595075">
    <property type="component" value="Unassembled WGS sequence"/>
</dbReference>
<protein>
    <submittedName>
        <fullName evidence="2">Uncharacterized protein</fullName>
    </submittedName>
</protein>
<sequence>MGKASSKISRTPIQPTNVQPPAVQPIVGPCREIPQECIDAIRTLRRLPAELRILVFRHDCDNHFTSTKSVIRSPLYIALEGLTETPDTKYQILVEQYLEAWNSKEVRSNVYIVNDGKSAVELQNKTRDDRLAIQHLVFNLDETRIEEASDPDRLITGKKITISNNLKTICYRSGPKELYVLSYVYIFSILRIIVPSAFKTLEAIVVEALVEDGFENSMYGNDTWTREVEREIAYVDQLLGAKHTIIRKSSGDCFWVWHGPFGRQYFNPGVHRFEKRPRLNKNGPHGLQDSPDCYRV</sequence>
<evidence type="ECO:0000313" key="3">
    <source>
        <dbReference type="Proteomes" id="UP001595075"/>
    </source>
</evidence>
<organism evidence="2 3">
    <name type="scientific">Oculimacula yallundae</name>
    <dbReference type="NCBI Taxonomy" id="86028"/>
    <lineage>
        <taxon>Eukaryota</taxon>
        <taxon>Fungi</taxon>
        <taxon>Dikarya</taxon>
        <taxon>Ascomycota</taxon>
        <taxon>Pezizomycotina</taxon>
        <taxon>Leotiomycetes</taxon>
        <taxon>Helotiales</taxon>
        <taxon>Ploettnerulaceae</taxon>
        <taxon>Oculimacula</taxon>
    </lineage>
</organism>
<evidence type="ECO:0000256" key="1">
    <source>
        <dbReference type="SAM" id="MobiDB-lite"/>
    </source>
</evidence>
<feature type="compositionally biased region" description="Polar residues" evidence="1">
    <location>
        <begin position="1"/>
        <end position="19"/>
    </location>
</feature>
<name>A0ABR4C044_9HELO</name>
<comment type="caution">
    <text evidence="2">The sequence shown here is derived from an EMBL/GenBank/DDBJ whole genome shotgun (WGS) entry which is preliminary data.</text>
</comment>